<accession>A0A0G4IH47</accession>
<gene>
    <name evidence="1" type="ORF">PBRA_000210</name>
</gene>
<dbReference type="AlphaFoldDB" id="A0A0G4IH47"/>
<evidence type="ECO:0000313" key="2">
    <source>
        <dbReference type="Proteomes" id="UP000039324"/>
    </source>
</evidence>
<name>A0A0G4IH47_PLABS</name>
<sequence length="71" mass="7965">MAFPDDVHCGVERKRAASVEAEIPVSLTAFRQSQTEHRRRSMVNLPRFTVLSILQSYNSIEQTTNPAATTC</sequence>
<keyword evidence="2" id="KW-1185">Reference proteome</keyword>
<protein>
    <submittedName>
        <fullName evidence="1">Uncharacterized protein</fullName>
    </submittedName>
</protein>
<reference evidence="1 2" key="1">
    <citation type="submission" date="2015-02" db="EMBL/GenBank/DDBJ databases">
        <authorList>
            <person name="Chooi Y.-H."/>
        </authorList>
    </citation>
    <scope>NUCLEOTIDE SEQUENCE [LARGE SCALE GENOMIC DNA]</scope>
    <source>
        <strain evidence="1">E3</strain>
    </source>
</reference>
<organism evidence="1 2">
    <name type="scientific">Plasmodiophora brassicae</name>
    <name type="common">Clubroot disease agent</name>
    <dbReference type="NCBI Taxonomy" id="37360"/>
    <lineage>
        <taxon>Eukaryota</taxon>
        <taxon>Sar</taxon>
        <taxon>Rhizaria</taxon>
        <taxon>Endomyxa</taxon>
        <taxon>Phytomyxea</taxon>
        <taxon>Plasmodiophorida</taxon>
        <taxon>Plasmodiophoridae</taxon>
        <taxon>Plasmodiophora</taxon>
    </lineage>
</organism>
<proteinExistence type="predicted"/>
<dbReference type="Proteomes" id="UP000039324">
    <property type="component" value="Unassembled WGS sequence"/>
</dbReference>
<dbReference type="EMBL" id="CDSF01000001">
    <property type="protein sequence ID" value="CEO94425.1"/>
    <property type="molecule type" value="Genomic_DNA"/>
</dbReference>
<evidence type="ECO:0000313" key="1">
    <source>
        <dbReference type="EMBL" id="CEO94425.1"/>
    </source>
</evidence>